<sequence>MAPRYAHRPQAASTSKSFAPVENVSLSSAHPGSNSGEHGFGASVQTWKSNRSAISGGDIMEVTLDCVYQSGGADIQIWLPPPTMLALGIGARDTVLLTVLRSPHSCTSSKPAGTPGTGKRAATRAAVPRNASSSPSTPQAAAMSSGGAVEPICLSNLCGNEYSMLLGPRTAAECEDPGVRAGEYVAAAAAWPTPKLPQHVVQISQGLYDTLGRPPLGSLLGLVPTTSTPFPAATTTDSASCTTTPTSTPTRPPPSGASGAKAVRTPTNNSSAAAPVRRVPITMDDCQELQLVVCTEPVSVGSLLAGSAPHRHAPMGLQGFQAHTKDADLGGKLDNDHARALLFQWQLEPRGVARALATTTQASVGALVDEPQGVASNSPDAACTTYGPGRPLWTIGWRFLGVWMASMPDWVMVIGGLTE</sequence>
<keyword evidence="3" id="KW-1185">Reference proteome</keyword>
<dbReference type="EMBL" id="LGRX02001452">
    <property type="protein sequence ID" value="KAK3286152.1"/>
    <property type="molecule type" value="Genomic_DNA"/>
</dbReference>
<evidence type="ECO:0000313" key="2">
    <source>
        <dbReference type="EMBL" id="KAK3286152.1"/>
    </source>
</evidence>
<dbReference type="Proteomes" id="UP001190700">
    <property type="component" value="Unassembled WGS sequence"/>
</dbReference>
<feature type="region of interest" description="Disordered" evidence="1">
    <location>
        <begin position="104"/>
        <end position="143"/>
    </location>
</feature>
<gene>
    <name evidence="2" type="ORF">CYMTET_6280</name>
</gene>
<organism evidence="2 3">
    <name type="scientific">Cymbomonas tetramitiformis</name>
    <dbReference type="NCBI Taxonomy" id="36881"/>
    <lineage>
        <taxon>Eukaryota</taxon>
        <taxon>Viridiplantae</taxon>
        <taxon>Chlorophyta</taxon>
        <taxon>Pyramimonadophyceae</taxon>
        <taxon>Pyramimonadales</taxon>
        <taxon>Pyramimonadaceae</taxon>
        <taxon>Cymbomonas</taxon>
    </lineage>
</organism>
<name>A0AAE0GXQ6_9CHLO</name>
<feature type="compositionally biased region" description="Low complexity" evidence="1">
    <location>
        <begin position="230"/>
        <end position="249"/>
    </location>
</feature>
<protein>
    <submittedName>
        <fullName evidence="2">Uncharacterized protein</fullName>
    </submittedName>
</protein>
<evidence type="ECO:0000256" key="1">
    <source>
        <dbReference type="SAM" id="MobiDB-lite"/>
    </source>
</evidence>
<comment type="caution">
    <text evidence="2">The sequence shown here is derived from an EMBL/GenBank/DDBJ whole genome shotgun (WGS) entry which is preliminary data.</text>
</comment>
<reference evidence="2 3" key="1">
    <citation type="journal article" date="2015" name="Genome Biol. Evol.">
        <title>Comparative Genomics of a Bacterivorous Green Alga Reveals Evolutionary Causalities and Consequences of Phago-Mixotrophic Mode of Nutrition.</title>
        <authorList>
            <person name="Burns J.A."/>
            <person name="Paasch A."/>
            <person name="Narechania A."/>
            <person name="Kim E."/>
        </authorList>
    </citation>
    <scope>NUCLEOTIDE SEQUENCE [LARGE SCALE GENOMIC DNA]</scope>
    <source>
        <strain evidence="2 3">PLY_AMNH</strain>
    </source>
</reference>
<evidence type="ECO:0000313" key="3">
    <source>
        <dbReference type="Proteomes" id="UP001190700"/>
    </source>
</evidence>
<dbReference type="AlphaFoldDB" id="A0AAE0GXQ6"/>
<feature type="region of interest" description="Disordered" evidence="1">
    <location>
        <begin position="230"/>
        <end position="274"/>
    </location>
</feature>
<proteinExistence type="predicted"/>
<accession>A0AAE0GXQ6</accession>
<feature type="compositionally biased region" description="Low complexity" evidence="1">
    <location>
        <begin position="131"/>
        <end position="143"/>
    </location>
</feature>